<evidence type="ECO:0000313" key="7">
    <source>
        <dbReference type="EMBL" id="RKD73622.1"/>
    </source>
</evidence>
<organism evidence="7 8">
    <name type="scientific">Sinobaca qinghaiensis</name>
    <dbReference type="NCBI Taxonomy" id="342944"/>
    <lineage>
        <taxon>Bacteria</taxon>
        <taxon>Bacillati</taxon>
        <taxon>Bacillota</taxon>
        <taxon>Bacilli</taxon>
        <taxon>Bacillales</taxon>
        <taxon>Sporolactobacillaceae</taxon>
        <taxon>Sinobaca</taxon>
    </lineage>
</organism>
<dbReference type="PANTHER" id="PTHR43174:SF2">
    <property type="entry name" value="UDP-N-ACETYLGLUCOSAMINE 2-EPIMERASE"/>
    <property type="match status" value="1"/>
</dbReference>
<dbReference type="Gene3D" id="3.40.50.2000">
    <property type="entry name" value="Glycogen Phosphorylase B"/>
    <property type="match status" value="2"/>
</dbReference>
<evidence type="ECO:0000256" key="4">
    <source>
        <dbReference type="ARBA" id="ARBA00079400"/>
    </source>
</evidence>
<sequence length="381" mass="42746">MLKVMTVLGTRPEGIKMAPVIQALNQSTQFESVFVNTAQHREMLDQVLELFHIVPDYDLNIMQNGQSLEQLTSRIFLGLSPIIEQEKPDLVLVHGDTTTTFIGAYASFLKQVPVAHVEAGLRTNNMKSPFPEEGNRQLVGRIADYHFSATAANRENLLQENVQNEKIAVVGNTVIDALLTVANKPYTFPEHLEPIFQSGKKTILLTTHRRENLEELQHVYKAINRLVTENDDIQIVFPVHKNPVIRKKVTETIEDTSRVHLIEPLDYENFVHVMKHSYLVITDSGGIQEEAPALGKPVLVARNTTERPEGVEAGTLKLVGTSEDMIYKEASQLLNDPQAYHEMSQIKNPFGNGESAQAILQQIQEWKAPALNSKQKSESIT</sequence>
<reference evidence="7 8" key="1">
    <citation type="submission" date="2018-09" db="EMBL/GenBank/DDBJ databases">
        <title>Genomic Encyclopedia of Archaeal and Bacterial Type Strains, Phase II (KMG-II): from individual species to whole genera.</title>
        <authorList>
            <person name="Goeker M."/>
        </authorList>
    </citation>
    <scope>NUCLEOTIDE SEQUENCE [LARGE SCALE GENOMIC DNA]</scope>
    <source>
        <strain evidence="7 8">DSM 17008</strain>
    </source>
</reference>
<dbReference type="EC" id="5.1.3.14" evidence="3"/>
<dbReference type="OrthoDB" id="9803238at2"/>
<evidence type="ECO:0000259" key="6">
    <source>
        <dbReference type="Pfam" id="PF02350"/>
    </source>
</evidence>
<dbReference type="InterPro" id="IPR003331">
    <property type="entry name" value="UDP_GlcNAc_Epimerase_2_dom"/>
</dbReference>
<name>A0A419V5B8_9BACL</name>
<evidence type="ECO:0000313" key="8">
    <source>
        <dbReference type="Proteomes" id="UP000285120"/>
    </source>
</evidence>
<accession>A0A419V5B8</accession>
<evidence type="ECO:0000256" key="2">
    <source>
        <dbReference type="ARBA" id="ARBA00038209"/>
    </source>
</evidence>
<dbReference type="RefSeq" id="WP_120193107.1">
    <property type="nucleotide sequence ID" value="NZ_RAPK01000008.1"/>
</dbReference>
<dbReference type="EMBL" id="RAPK01000008">
    <property type="protein sequence ID" value="RKD73622.1"/>
    <property type="molecule type" value="Genomic_DNA"/>
</dbReference>
<dbReference type="SUPFAM" id="SSF53756">
    <property type="entry name" value="UDP-Glycosyltransferase/glycogen phosphorylase"/>
    <property type="match status" value="1"/>
</dbReference>
<dbReference type="Proteomes" id="UP000285120">
    <property type="component" value="Unassembled WGS sequence"/>
</dbReference>
<proteinExistence type="inferred from homology"/>
<dbReference type="AlphaFoldDB" id="A0A419V5B8"/>
<keyword evidence="8" id="KW-1185">Reference proteome</keyword>
<evidence type="ECO:0000256" key="1">
    <source>
        <dbReference type="ARBA" id="ARBA00023235"/>
    </source>
</evidence>
<evidence type="ECO:0000256" key="5">
    <source>
        <dbReference type="RuleBase" id="RU003513"/>
    </source>
</evidence>
<feature type="domain" description="UDP-N-acetylglucosamine 2-epimerase" evidence="6">
    <location>
        <begin position="22"/>
        <end position="363"/>
    </location>
</feature>
<keyword evidence="1 5" id="KW-0413">Isomerase</keyword>
<gene>
    <name evidence="7" type="ORF">ATL39_1924</name>
</gene>
<dbReference type="CDD" id="cd03786">
    <property type="entry name" value="GTB_UDP-GlcNAc_2-Epimerase"/>
    <property type="match status" value="1"/>
</dbReference>
<comment type="caution">
    <text evidence="7">The sequence shown here is derived from an EMBL/GenBank/DDBJ whole genome shotgun (WGS) entry which is preliminary data.</text>
</comment>
<dbReference type="GO" id="GO:0008761">
    <property type="term" value="F:UDP-N-acetylglucosamine 2-epimerase activity"/>
    <property type="evidence" value="ECO:0007669"/>
    <property type="project" value="UniProtKB-EC"/>
</dbReference>
<dbReference type="InterPro" id="IPR029767">
    <property type="entry name" value="WecB-like"/>
</dbReference>
<dbReference type="FunFam" id="3.40.50.2000:FF:000043">
    <property type="entry name" value="UDP-N-acetylglucosamine 2-epimerase"/>
    <property type="match status" value="1"/>
</dbReference>
<protein>
    <recommendedName>
        <fullName evidence="3">UDP-N-acetylglucosamine 2-epimerase (non-hydrolyzing)</fullName>
        <ecNumber evidence="3">5.1.3.14</ecNumber>
    </recommendedName>
    <alternativeName>
        <fullName evidence="4">UDP-GlcNAc-2-epimerase</fullName>
    </alternativeName>
</protein>
<evidence type="ECO:0000256" key="3">
    <source>
        <dbReference type="ARBA" id="ARBA00038858"/>
    </source>
</evidence>
<dbReference type="Pfam" id="PF02350">
    <property type="entry name" value="Epimerase_2"/>
    <property type="match status" value="1"/>
</dbReference>
<dbReference type="PANTHER" id="PTHR43174">
    <property type="entry name" value="UDP-N-ACETYLGLUCOSAMINE 2-EPIMERASE"/>
    <property type="match status" value="1"/>
</dbReference>
<comment type="similarity">
    <text evidence="2 5">Belongs to the UDP-N-acetylglucosamine 2-epimerase family.</text>
</comment>
<dbReference type="NCBIfam" id="TIGR00236">
    <property type="entry name" value="wecB"/>
    <property type="match status" value="1"/>
</dbReference>